<dbReference type="STRING" id="418702.BJN45_03180"/>
<evidence type="ECO:0000256" key="1">
    <source>
        <dbReference type="SAM" id="SignalP"/>
    </source>
</evidence>
<protein>
    <recommendedName>
        <fullName evidence="4">Lipoprotein</fullName>
    </recommendedName>
</protein>
<evidence type="ECO:0000313" key="2">
    <source>
        <dbReference type="EMBL" id="OMG56629.1"/>
    </source>
</evidence>
<dbReference type="EMBL" id="MTHD01000001">
    <property type="protein sequence ID" value="OMG56629.1"/>
    <property type="molecule type" value="Genomic_DNA"/>
</dbReference>
<dbReference type="AlphaFoldDB" id="A0A1R1IDH1"/>
<gene>
    <name evidence="2" type="ORF">BJN45_03180</name>
</gene>
<accession>A0A1R1IDH1</accession>
<comment type="caution">
    <text evidence="2">The sequence shown here is derived from an EMBL/GenBank/DDBJ whole genome shotgun (WGS) entry which is preliminary data.</text>
</comment>
<evidence type="ECO:0000313" key="3">
    <source>
        <dbReference type="Proteomes" id="UP000187526"/>
    </source>
</evidence>
<dbReference type="OrthoDB" id="5297723at2"/>
<reference evidence="2 3" key="1">
    <citation type="submission" date="2016-10" db="EMBL/GenBank/DDBJ databases">
        <title>Alkaliphiles isolated from bioreactors.</title>
        <authorList>
            <person name="Salah Z."/>
            <person name="Rout S.P."/>
            <person name="Humphreys P.N."/>
        </authorList>
    </citation>
    <scope>NUCLEOTIDE SEQUENCE [LARGE SCALE GENOMIC DNA]</scope>
    <source>
        <strain evidence="2 3">ZS02</strain>
    </source>
</reference>
<keyword evidence="1" id="KW-0732">Signal</keyword>
<sequence>MRLRALLTALFAVPLLAACVDDRASWQIDDTREHTLSLIREQPLVWDKKVNLYVVVSRMPACTRRHSLGAGTENTRVEIWQVPSGAFIVKAGRRMYATESQTCEAWARLDEEPEGGLGELRGVFRTRNGELTFVAEKPDQAGGDDE</sequence>
<dbReference type="PROSITE" id="PS51257">
    <property type="entry name" value="PROKAR_LIPOPROTEIN"/>
    <property type="match status" value="1"/>
</dbReference>
<name>A0A1R1IDH1_9RHOO</name>
<feature type="signal peptide" evidence="1">
    <location>
        <begin position="1"/>
        <end position="17"/>
    </location>
</feature>
<dbReference type="RefSeq" id="WP_076091959.1">
    <property type="nucleotide sequence ID" value="NZ_MTHD01000001.1"/>
</dbReference>
<keyword evidence="3" id="KW-1185">Reference proteome</keyword>
<evidence type="ECO:0008006" key="4">
    <source>
        <dbReference type="Google" id="ProtNLM"/>
    </source>
</evidence>
<organism evidence="2 3">
    <name type="scientific">Azonexus hydrophilus</name>
    <dbReference type="NCBI Taxonomy" id="418702"/>
    <lineage>
        <taxon>Bacteria</taxon>
        <taxon>Pseudomonadati</taxon>
        <taxon>Pseudomonadota</taxon>
        <taxon>Betaproteobacteria</taxon>
        <taxon>Rhodocyclales</taxon>
        <taxon>Azonexaceae</taxon>
        <taxon>Azonexus</taxon>
    </lineage>
</organism>
<proteinExistence type="predicted"/>
<dbReference type="Proteomes" id="UP000187526">
    <property type="component" value="Unassembled WGS sequence"/>
</dbReference>
<feature type="chain" id="PRO_5012187260" description="Lipoprotein" evidence="1">
    <location>
        <begin position="18"/>
        <end position="146"/>
    </location>
</feature>